<comment type="caution">
    <text evidence="1">The sequence shown here is derived from an EMBL/GenBank/DDBJ whole genome shotgun (WGS) entry which is preliminary data.</text>
</comment>
<gene>
    <name evidence="1" type="ORF">EDD61_11048</name>
</gene>
<organism evidence="1 2">
    <name type="scientific">Longicatena caecimuris</name>
    <dbReference type="NCBI Taxonomy" id="1796635"/>
    <lineage>
        <taxon>Bacteria</taxon>
        <taxon>Bacillati</taxon>
        <taxon>Bacillota</taxon>
        <taxon>Erysipelotrichia</taxon>
        <taxon>Erysipelotrichales</taxon>
        <taxon>Erysipelotrichaceae</taxon>
        <taxon>Longicatena</taxon>
    </lineage>
</organism>
<dbReference type="Proteomes" id="UP000295773">
    <property type="component" value="Unassembled WGS sequence"/>
</dbReference>
<keyword evidence="2" id="KW-1185">Reference proteome</keyword>
<sequence>MKKANVKWNETNHNGLFQFAFFYFASITI</sequence>
<evidence type="ECO:0000313" key="2">
    <source>
        <dbReference type="Proteomes" id="UP000295773"/>
    </source>
</evidence>
<protein>
    <submittedName>
        <fullName evidence="1">Uncharacterized protein</fullName>
    </submittedName>
</protein>
<proteinExistence type="predicted"/>
<accession>A0A4R3TDH1</accession>
<dbReference type="EMBL" id="SMBP01000010">
    <property type="protein sequence ID" value="TCU59234.1"/>
    <property type="molecule type" value="Genomic_DNA"/>
</dbReference>
<dbReference type="AlphaFoldDB" id="A0A4R3TDH1"/>
<name>A0A4R3TDH1_9FIRM</name>
<reference evidence="1 2" key="1">
    <citation type="submission" date="2019-03" db="EMBL/GenBank/DDBJ databases">
        <title>Genomic Encyclopedia of Type Strains, Phase IV (KMG-IV): sequencing the most valuable type-strain genomes for metagenomic binning, comparative biology and taxonomic classification.</title>
        <authorList>
            <person name="Goeker M."/>
        </authorList>
    </citation>
    <scope>NUCLEOTIDE SEQUENCE [LARGE SCALE GENOMIC DNA]</scope>
    <source>
        <strain evidence="1 2">DSM 29481</strain>
    </source>
</reference>
<evidence type="ECO:0000313" key="1">
    <source>
        <dbReference type="EMBL" id="TCU59234.1"/>
    </source>
</evidence>